<name>A0ABX3J5R7_9PSEU</name>
<dbReference type="SUPFAM" id="SSF54909">
    <property type="entry name" value="Dimeric alpha+beta barrel"/>
    <property type="match status" value="1"/>
</dbReference>
<evidence type="ECO:0000256" key="7">
    <source>
        <dbReference type="ARBA" id="ARBA00023004"/>
    </source>
</evidence>
<dbReference type="Pfam" id="PF20628">
    <property type="entry name" value="Dyp_perox_C"/>
    <property type="match status" value="1"/>
</dbReference>
<reference evidence="11 12" key="1">
    <citation type="submission" date="2017-02" db="EMBL/GenBank/DDBJ databases">
        <title>Amycolatopsis azurea DSM 43854 draft genome.</title>
        <authorList>
            <person name="Mayilraj S."/>
        </authorList>
    </citation>
    <scope>NUCLEOTIDE SEQUENCE [LARGE SCALE GENOMIC DNA]</scope>
    <source>
        <strain evidence="11 12">DSM 43854</strain>
    </source>
</reference>
<evidence type="ECO:0000259" key="10">
    <source>
        <dbReference type="Pfam" id="PF20628"/>
    </source>
</evidence>
<comment type="similarity">
    <text evidence="8">Belongs to the DyP-type peroxidase family.</text>
</comment>
<sequence>MSDASPGRATTGRRAFLLGATGSVAGMGLSACTSAESRTPQPTPPSFRGAHQAGIIEPAPRSLLFVALDLVDGTDRQALDHVLADWSRAIEPTTRGKPNAPELAGLDTTGLTVTIGVGPGLPSRIGLTAPPELVPIPALPGDRLQPAFCGGDLAVQICSNDPLVSLQTAQVLARLSQGLLTTRWRLPGFTQPGPATPRNAFGFKDGTGNPRTAADIDNAVWITEGPWRHGTFLVLRRIPMDVQGFAALPTSRQEAVIGSRRDTGAPLTGHTEFDEIDLFGKHPDGTYVLPVDAHSRRAHARFDGGRQMLRRGFTYTSGNDETGLLFLAFMKDPALFTRVQTRLAEQDALNDFIKHTGSAVFLMLPGTGDNTVLRLPG</sequence>
<dbReference type="InterPro" id="IPR048328">
    <property type="entry name" value="Dyp_perox_C"/>
</dbReference>
<keyword evidence="2 11" id="KW-0575">Peroxidase</keyword>
<dbReference type="InterPro" id="IPR048327">
    <property type="entry name" value="Dyp_perox_N"/>
</dbReference>
<keyword evidence="12" id="KW-1185">Reference proteome</keyword>
<feature type="domain" description="Dyp-type peroxidase C-terminal" evidence="10">
    <location>
        <begin position="196"/>
        <end position="366"/>
    </location>
</feature>
<evidence type="ECO:0000256" key="4">
    <source>
        <dbReference type="ARBA" id="ARBA00022723"/>
    </source>
</evidence>
<feature type="domain" description="Dyp-type peroxidase N-terminal" evidence="9">
    <location>
        <begin position="52"/>
        <end position="189"/>
    </location>
</feature>
<dbReference type="InterPro" id="IPR006311">
    <property type="entry name" value="TAT_signal"/>
</dbReference>
<evidence type="ECO:0000313" key="12">
    <source>
        <dbReference type="Proteomes" id="UP000188551"/>
    </source>
</evidence>
<organism evidence="11 12">
    <name type="scientific">Amycolatopsis azurea DSM 43854</name>
    <dbReference type="NCBI Taxonomy" id="1238180"/>
    <lineage>
        <taxon>Bacteria</taxon>
        <taxon>Bacillati</taxon>
        <taxon>Actinomycetota</taxon>
        <taxon>Actinomycetes</taxon>
        <taxon>Pseudonocardiales</taxon>
        <taxon>Pseudonocardiaceae</taxon>
        <taxon>Amycolatopsis</taxon>
    </lineage>
</organism>
<dbReference type="PROSITE" id="PS51404">
    <property type="entry name" value="DYP_PEROXIDASE"/>
    <property type="match status" value="1"/>
</dbReference>
<proteinExistence type="inferred from homology"/>
<evidence type="ECO:0000256" key="2">
    <source>
        <dbReference type="ARBA" id="ARBA00022559"/>
    </source>
</evidence>
<dbReference type="RefSeq" id="WP_063936661.1">
    <property type="nucleotide sequence ID" value="NZ_ANMG01000067.1"/>
</dbReference>
<dbReference type="Pfam" id="PF04261">
    <property type="entry name" value="Dyp_perox_N"/>
    <property type="match status" value="1"/>
</dbReference>
<keyword evidence="7" id="KW-0408">Iron</keyword>
<comment type="caution">
    <text evidence="11">The sequence shown here is derived from an EMBL/GenBank/DDBJ whole genome shotgun (WGS) entry which is preliminary data.</text>
</comment>
<protein>
    <submittedName>
        <fullName evidence="11">Peroxidase</fullName>
    </submittedName>
</protein>
<dbReference type="PROSITE" id="PS51318">
    <property type="entry name" value="TAT"/>
    <property type="match status" value="1"/>
</dbReference>
<dbReference type="Proteomes" id="UP000188551">
    <property type="component" value="Unassembled WGS sequence"/>
</dbReference>
<keyword evidence="6" id="KW-0560">Oxidoreductase</keyword>
<comment type="cofactor">
    <cofactor evidence="1">
        <name>heme b</name>
        <dbReference type="ChEBI" id="CHEBI:60344"/>
    </cofactor>
</comment>
<keyword evidence="4" id="KW-0479">Metal-binding</keyword>
<dbReference type="InterPro" id="IPR011008">
    <property type="entry name" value="Dimeric_a/b-barrel"/>
</dbReference>
<evidence type="ECO:0000259" key="9">
    <source>
        <dbReference type="Pfam" id="PF04261"/>
    </source>
</evidence>
<keyword evidence="3" id="KW-0349">Heme</keyword>
<evidence type="ECO:0000256" key="5">
    <source>
        <dbReference type="ARBA" id="ARBA00022729"/>
    </source>
</evidence>
<dbReference type="InterPro" id="IPR006314">
    <property type="entry name" value="Dyp_peroxidase"/>
</dbReference>
<dbReference type="PANTHER" id="PTHR30521">
    <property type="entry name" value="DEFERROCHELATASE/PEROXIDASE"/>
    <property type="match status" value="1"/>
</dbReference>
<gene>
    <name evidence="11" type="ORF">B0293_28820</name>
</gene>
<evidence type="ECO:0000256" key="8">
    <source>
        <dbReference type="ARBA" id="ARBA00025737"/>
    </source>
</evidence>
<evidence type="ECO:0000256" key="6">
    <source>
        <dbReference type="ARBA" id="ARBA00023002"/>
    </source>
</evidence>
<dbReference type="EMBL" id="MUXN01000023">
    <property type="protein sequence ID" value="OOC02981.1"/>
    <property type="molecule type" value="Genomic_DNA"/>
</dbReference>
<keyword evidence="5" id="KW-0732">Signal</keyword>
<dbReference type="PANTHER" id="PTHR30521:SF4">
    <property type="entry name" value="DEFERROCHELATASE"/>
    <property type="match status" value="1"/>
</dbReference>
<dbReference type="NCBIfam" id="TIGR01413">
    <property type="entry name" value="Dyp_perox_fam"/>
    <property type="match status" value="1"/>
</dbReference>
<dbReference type="GO" id="GO:0004601">
    <property type="term" value="F:peroxidase activity"/>
    <property type="evidence" value="ECO:0007669"/>
    <property type="project" value="UniProtKB-KW"/>
</dbReference>
<evidence type="ECO:0000256" key="1">
    <source>
        <dbReference type="ARBA" id="ARBA00001970"/>
    </source>
</evidence>
<evidence type="ECO:0000313" key="11">
    <source>
        <dbReference type="EMBL" id="OOC02981.1"/>
    </source>
</evidence>
<evidence type="ECO:0000256" key="3">
    <source>
        <dbReference type="ARBA" id="ARBA00022617"/>
    </source>
</evidence>
<accession>A0ABX3J5R7</accession>